<dbReference type="SMART" id="SM00507">
    <property type="entry name" value="HNHc"/>
    <property type="match status" value="1"/>
</dbReference>
<organism evidence="3 4">
    <name type="scientific">Priestia aryabhattai</name>
    <name type="common">Bacillus aryabhattai</name>
    <dbReference type="NCBI Taxonomy" id="412384"/>
    <lineage>
        <taxon>Bacteria</taxon>
        <taxon>Bacillati</taxon>
        <taxon>Bacillota</taxon>
        <taxon>Bacilli</taxon>
        <taxon>Bacillales</taxon>
        <taxon>Bacillaceae</taxon>
        <taxon>Priestia</taxon>
    </lineage>
</organism>
<protein>
    <submittedName>
        <fullName evidence="3">Zinc ribbon domain-containing protein</fullName>
    </submittedName>
</protein>
<dbReference type="AlphaFoldDB" id="A0ABD7X4K3"/>
<geneLocation type="plasmid" evidence="3 4">
    <name>pG5MAi6_3</name>
</geneLocation>
<gene>
    <name evidence="3" type="ORF">PWO00_28585</name>
</gene>
<dbReference type="InterPro" id="IPR003615">
    <property type="entry name" value="HNH_nuc"/>
</dbReference>
<sequence length="157" mass="19047">MALKRFCPKCKTLIDAGNRYCSPCQQKIDEQQAERMKQRKEQGKDKERHKRYKSQRKDQREQRFYASKQWELMKDAINSKYKGMCIYTYYIESRIVSYDTIHHIVPVKDDWNMRLHLYNLIPVTESVHQKLHKMYEKDKEGTQQLLNNLIAKWNGWG</sequence>
<evidence type="ECO:0000256" key="1">
    <source>
        <dbReference type="SAM" id="MobiDB-lite"/>
    </source>
</evidence>
<dbReference type="Proteomes" id="UP001220217">
    <property type="component" value="Plasmid pG5MAi6_3"/>
</dbReference>
<evidence type="ECO:0000259" key="2">
    <source>
        <dbReference type="SMART" id="SM00507"/>
    </source>
</evidence>
<proteinExistence type="predicted"/>
<dbReference type="EMBL" id="CP118721">
    <property type="protein sequence ID" value="WEA47278.1"/>
    <property type="molecule type" value="Genomic_DNA"/>
</dbReference>
<keyword evidence="3" id="KW-0614">Plasmid</keyword>
<reference evidence="3 4" key="1">
    <citation type="submission" date="2023-02" db="EMBL/GenBank/DDBJ databases">
        <title>Complete genome sequence of Priestia aryabhattai G5MAi6, a methanol-tolerant strain isolated from tap water in Hong Kong.</title>
        <authorList>
            <person name="Leung K.M."/>
            <person name="Lai G.K.K."/>
            <person name="Griffin S.D.J."/>
        </authorList>
    </citation>
    <scope>NUCLEOTIDE SEQUENCE [LARGE SCALE GENOMIC DNA]</scope>
    <source>
        <strain evidence="3 4">G5MAi6</strain>
        <plasmid evidence="3 4">pG5MAi6_3</plasmid>
    </source>
</reference>
<evidence type="ECO:0000313" key="4">
    <source>
        <dbReference type="Proteomes" id="UP001220217"/>
    </source>
</evidence>
<feature type="domain" description="HNH nuclease" evidence="2">
    <location>
        <begin position="72"/>
        <end position="129"/>
    </location>
</feature>
<evidence type="ECO:0000313" key="3">
    <source>
        <dbReference type="EMBL" id="WEA47278.1"/>
    </source>
</evidence>
<accession>A0ABD7X4K3</accession>
<feature type="region of interest" description="Disordered" evidence="1">
    <location>
        <begin position="32"/>
        <end position="60"/>
    </location>
</feature>
<name>A0ABD7X4K3_PRIAR</name>
<dbReference type="RefSeq" id="WP_275037778.1">
    <property type="nucleotide sequence ID" value="NZ_CP118721.1"/>
</dbReference>
<feature type="compositionally biased region" description="Basic and acidic residues" evidence="1">
    <location>
        <begin position="32"/>
        <end position="46"/>
    </location>
</feature>